<dbReference type="PANTHER" id="PTHR33392">
    <property type="entry name" value="POLYISOPRENYL-TEICHOIC ACID--PEPTIDOGLYCAN TEICHOIC ACID TRANSFERASE TAGU"/>
    <property type="match status" value="1"/>
</dbReference>
<feature type="domain" description="Cell envelope-related transcriptional attenuator" evidence="3">
    <location>
        <begin position="104"/>
        <end position="261"/>
    </location>
</feature>
<reference evidence="4 5" key="1">
    <citation type="submission" date="2023-04" db="EMBL/GenBank/DDBJ databases">
        <title>Klugiella caeni sp. nov. isolated from the sludge of biochemical tank.</title>
        <authorList>
            <person name="Geng K."/>
        </authorList>
    </citation>
    <scope>NUCLEOTIDE SEQUENCE [LARGE SCALE GENOMIC DNA]</scope>
    <source>
        <strain evidence="4 5">YN-L-19</strain>
    </source>
</reference>
<keyword evidence="5" id="KW-1185">Reference proteome</keyword>
<feature type="compositionally biased region" description="Polar residues" evidence="2">
    <location>
        <begin position="410"/>
        <end position="420"/>
    </location>
</feature>
<proteinExistence type="inferred from homology"/>
<dbReference type="PANTHER" id="PTHR33392:SF6">
    <property type="entry name" value="POLYISOPRENYL-TEICHOIC ACID--PEPTIDOGLYCAN TEICHOIC ACID TRANSFERASE TAGU"/>
    <property type="match status" value="1"/>
</dbReference>
<evidence type="ECO:0000313" key="5">
    <source>
        <dbReference type="Proteomes" id="UP001321506"/>
    </source>
</evidence>
<protein>
    <submittedName>
        <fullName evidence="4">LCP family protein</fullName>
    </submittedName>
</protein>
<comment type="caution">
    <text evidence="4">The sequence shown here is derived from an EMBL/GenBank/DDBJ whole genome shotgun (WGS) entry which is preliminary data.</text>
</comment>
<sequence>MPASQRRNAVTPRHARRRRHRAWPALLKGVAAVLSVVLVSGVSVATVTAAQFASNLDTVDLASGQGAPLPQIGEFDGGFNILLVGSDSREGREEAFGYTGSELNDVNILVHVANDHSSAVVVSIPRDLVVPVPACPDPHGEGELSPMRAQPINSTLGHGGLACTVLTVEELTGLSIPYAGLITFDGVAMMSSAVGGVDVCIDAPIYDRYTGLDLPTAGNHTLVGYQALAFLRSRHGVGDGSDLGRISSQQVYMSSLVRTLKSSDTLTNPGKLYNIAKTATESMTLSTSLANLDTMVSMANVLRKLDLEKVVFVQYPGTTGLGGVYEGKVAPIKSQADALMAKLQNDELFALEGKTGVGSTLAPGSEPTEPTETAAPAPEGEGAETATPTPTESASPTPEPEVLEGVLGQTAAQQTCSRAN</sequence>
<dbReference type="AlphaFoldDB" id="A0AAW6T636"/>
<accession>A0AAW6T636</accession>
<comment type="similarity">
    <text evidence="1">Belongs to the LytR/CpsA/Psr (LCP) family.</text>
</comment>
<dbReference type="Proteomes" id="UP001321506">
    <property type="component" value="Unassembled WGS sequence"/>
</dbReference>
<dbReference type="RefSeq" id="WP_281488742.1">
    <property type="nucleotide sequence ID" value="NZ_JASATX010000003.1"/>
</dbReference>
<organism evidence="4 5">
    <name type="scientific">Ruicaihuangia caeni</name>
    <dbReference type="NCBI Taxonomy" id="3042517"/>
    <lineage>
        <taxon>Bacteria</taxon>
        <taxon>Bacillati</taxon>
        <taxon>Actinomycetota</taxon>
        <taxon>Actinomycetes</taxon>
        <taxon>Micrococcales</taxon>
        <taxon>Microbacteriaceae</taxon>
        <taxon>Ruicaihuangia</taxon>
    </lineage>
</organism>
<dbReference type="EMBL" id="JASATX010000003">
    <property type="protein sequence ID" value="MDI2098954.1"/>
    <property type="molecule type" value="Genomic_DNA"/>
</dbReference>
<dbReference type="Gene3D" id="3.40.630.190">
    <property type="entry name" value="LCP protein"/>
    <property type="match status" value="1"/>
</dbReference>
<dbReference type="InterPro" id="IPR004474">
    <property type="entry name" value="LytR_CpsA_psr"/>
</dbReference>
<evidence type="ECO:0000256" key="2">
    <source>
        <dbReference type="SAM" id="MobiDB-lite"/>
    </source>
</evidence>
<evidence type="ECO:0000256" key="1">
    <source>
        <dbReference type="ARBA" id="ARBA00006068"/>
    </source>
</evidence>
<feature type="compositionally biased region" description="Low complexity" evidence="2">
    <location>
        <begin position="362"/>
        <end position="396"/>
    </location>
</feature>
<dbReference type="InterPro" id="IPR050922">
    <property type="entry name" value="LytR/CpsA/Psr_CW_biosynth"/>
</dbReference>
<name>A0AAW6T636_9MICO</name>
<gene>
    <name evidence="4" type="ORF">QF206_08270</name>
</gene>
<dbReference type="NCBIfam" id="TIGR00350">
    <property type="entry name" value="lytR_cpsA_psr"/>
    <property type="match status" value="1"/>
</dbReference>
<evidence type="ECO:0000313" key="4">
    <source>
        <dbReference type="EMBL" id="MDI2098954.1"/>
    </source>
</evidence>
<evidence type="ECO:0000259" key="3">
    <source>
        <dbReference type="Pfam" id="PF03816"/>
    </source>
</evidence>
<feature type="region of interest" description="Disordered" evidence="2">
    <location>
        <begin position="356"/>
        <end position="420"/>
    </location>
</feature>
<dbReference type="Pfam" id="PF03816">
    <property type="entry name" value="LytR_cpsA_psr"/>
    <property type="match status" value="1"/>
</dbReference>